<dbReference type="InterPro" id="IPR051922">
    <property type="entry name" value="Bact_Sporulation_Assoc"/>
</dbReference>
<dbReference type="Pfam" id="PF08486">
    <property type="entry name" value="SpoIID"/>
    <property type="match status" value="1"/>
</dbReference>
<organism evidence="2 3">
    <name type="scientific">Candidatus Atelocyanobacterium thalassa isolate SIO64986</name>
    <dbReference type="NCBI Taxonomy" id="1527444"/>
    <lineage>
        <taxon>Bacteria</taxon>
        <taxon>Bacillati</taxon>
        <taxon>Cyanobacteriota</taxon>
        <taxon>Cyanophyceae</taxon>
        <taxon>Oscillatoriophycideae</taxon>
        <taxon>Chroococcales</taxon>
        <taxon>Aphanothecaceae</taxon>
        <taxon>Candidatus Atelocyanobacterium</taxon>
        <taxon>Candidatus Atelocyanobacterium thalassae</taxon>
    </lineage>
</organism>
<dbReference type="InterPro" id="IPR013693">
    <property type="entry name" value="SpoIID/LytB_N"/>
</dbReference>
<comment type="caution">
    <text evidence="2">The sequence shown here is derived from an EMBL/GenBank/DDBJ whole genome shotgun (WGS) entry which is preliminary data.</text>
</comment>
<accession>A0A086CHI3</accession>
<dbReference type="NCBIfam" id="TIGR02669">
    <property type="entry name" value="SpoIID_LytB"/>
    <property type="match status" value="1"/>
</dbReference>
<dbReference type="EMBL" id="JPSP01000004">
    <property type="protein sequence ID" value="KFF41647.1"/>
    <property type="molecule type" value="Genomic_DNA"/>
</dbReference>
<dbReference type="AlphaFoldDB" id="A0A086CHI3"/>
<proteinExistence type="predicted"/>
<evidence type="ECO:0000313" key="3">
    <source>
        <dbReference type="Proteomes" id="UP000028922"/>
    </source>
</evidence>
<sequence>MLISKKKILIVIFSLILPLGNIFFSKAFAKDLNLNIGIVQRFGERKEDKLFITTGNQNKLTIKFQNSQGHFQTLITNEISLNILDRPLSKSLLKEYIVLSDHTNFETAEDNSKKWQERGIQTEIMQPGQWQVWAKREVYETPLLRRWLLNALKTKGYTRPYMESTILANKSQATFAVNGKQYYSDYIEIIPDNHPIYLINLEQKKRAYSGSLKLQPNAYGTYTLVNYVPLESYLRGVVPHEIGHNAPINAIKAQTIIARTYALRNLRRFKADDYELCADTHCQVYYGLSGINLKINKAINNTKGLVLTYQNKLVDALYSSTTGGVTANFTDIWNGEERPYLKTIVDSPQHNIWNFSSRSLKQEKDFRNFIKLTKGFNETGRSAFRWEYKVTKVELARNLQKFLVIQKHPLSNFKIINSIKITERSASGRILKAIVDTDIGIIELKKNQVRSAFGPSKSTLFYLDPVYNKQNKITGYSFIGGGFGHGVGLSQYGSYNLANLGWSENQILHFYYPGTKVISLDDSIIF</sequence>
<dbReference type="GO" id="GO:0030435">
    <property type="term" value="P:sporulation resulting in formation of a cellular spore"/>
    <property type="evidence" value="ECO:0007669"/>
    <property type="project" value="InterPro"/>
</dbReference>
<dbReference type="PATRIC" id="fig|1527444.3.peg.501"/>
<feature type="domain" description="Sporulation stage II protein D amidase enhancer LytB N-terminal" evidence="1">
    <location>
        <begin position="220"/>
        <end position="309"/>
    </location>
</feature>
<reference evidence="2 3" key="1">
    <citation type="submission" date="2014-08" db="EMBL/GenBank/DDBJ databases">
        <title>Comparative genomics reveals surprising divergence of two closely related strains of uncultivated UCYN-A cyanobacteria.</title>
        <authorList>
            <person name="Bombar D."/>
            <person name="Heller P."/>
            <person name="Sanchez-Baracaldo P."/>
            <person name="Carter B.J."/>
            <person name="Zert J.P."/>
        </authorList>
    </citation>
    <scope>NUCLEOTIDE SEQUENCE [LARGE SCALE GENOMIC DNA]</scope>
</reference>
<dbReference type="GO" id="GO:0030288">
    <property type="term" value="C:outer membrane-bounded periplasmic space"/>
    <property type="evidence" value="ECO:0007669"/>
    <property type="project" value="TreeGrafter"/>
</dbReference>
<evidence type="ECO:0000313" key="2">
    <source>
        <dbReference type="EMBL" id="KFF41647.1"/>
    </source>
</evidence>
<dbReference type="InterPro" id="IPR013486">
    <property type="entry name" value="SpoIID/LytB"/>
</dbReference>
<protein>
    <submittedName>
        <fullName evidence="2">SpoIID/LytB domain protein</fullName>
    </submittedName>
</protein>
<dbReference type="Proteomes" id="UP000028922">
    <property type="component" value="Unassembled WGS sequence"/>
</dbReference>
<dbReference type="eggNOG" id="COG2385">
    <property type="taxonomic scope" value="Bacteria"/>
</dbReference>
<dbReference type="PANTHER" id="PTHR30032">
    <property type="entry name" value="N-ACETYLMURAMOYL-L-ALANINE AMIDASE-RELATED"/>
    <property type="match status" value="1"/>
</dbReference>
<gene>
    <name evidence="2" type="ORF">ucyna2_00523</name>
</gene>
<name>A0A086CHI3_9CHRO</name>
<dbReference type="STRING" id="1527444.ucyna2_00523"/>
<dbReference type="PANTHER" id="PTHR30032:SF4">
    <property type="entry name" value="AMIDASE ENHANCER"/>
    <property type="match status" value="1"/>
</dbReference>
<evidence type="ECO:0000259" key="1">
    <source>
        <dbReference type="Pfam" id="PF08486"/>
    </source>
</evidence>